<dbReference type="EMBL" id="MHWE01000018">
    <property type="protein sequence ID" value="OHB03426.1"/>
    <property type="molecule type" value="Genomic_DNA"/>
</dbReference>
<dbReference type="Proteomes" id="UP000176800">
    <property type="component" value="Unassembled WGS sequence"/>
</dbReference>
<evidence type="ECO:0000256" key="1">
    <source>
        <dbReference type="SAM" id="Phobius"/>
    </source>
</evidence>
<keyword evidence="1" id="KW-1133">Transmembrane helix</keyword>
<keyword evidence="1" id="KW-0472">Membrane</keyword>
<organism evidence="2 3">
    <name type="scientific">Candidatus Zambryskibacteria bacterium RIFCSPLOWO2_01_FULL_45_21</name>
    <dbReference type="NCBI Taxonomy" id="1802761"/>
    <lineage>
        <taxon>Bacteria</taxon>
        <taxon>Candidatus Zambryskiibacteriota</taxon>
    </lineage>
</organism>
<accession>A0A1G2U1L7</accession>
<evidence type="ECO:0000313" key="3">
    <source>
        <dbReference type="Proteomes" id="UP000176800"/>
    </source>
</evidence>
<protein>
    <submittedName>
        <fullName evidence="2">Uncharacterized protein</fullName>
    </submittedName>
</protein>
<proteinExistence type="predicted"/>
<gene>
    <name evidence="2" type="ORF">A3B14_02765</name>
</gene>
<reference evidence="2 3" key="1">
    <citation type="journal article" date="2016" name="Nat. Commun.">
        <title>Thousands of microbial genomes shed light on interconnected biogeochemical processes in an aquifer system.</title>
        <authorList>
            <person name="Anantharaman K."/>
            <person name="Brown C.T."/>
            <person name="Hug L.A."/>
            <person name="Sharon I."/>
            <person name="Castelle C.J."/>
            <person name="Probst A.J."/>
            <person name="Thomas B.C."/>
            <person name="Singh A."/>
            <person name="Wilkins M.J."/>
            <person name="Karaoz U."/>
            <person name="Brodie E.L."/>
            <person name="Williams K.H."/>
            <person name="Hubbard S.S."/>
            <person name="Banfield J.F."/>
        </authorList>
    </citation>
    <scope>NUCLEOTIDE SEQUENCE [LARGE SCALE GENOMIC DNA]</scope>
</reference>
<evidence type="ECO:0000313" key="2">
    <source>
        <dbReference type="EMBL" id="OHB03426.1"/>
    </source>
</evidence>
<comment type="caution">
    <text evidence="2">The sequence shown here is derived from an EMBL/GenBank/DDBJ whole genome shotgun (WGS) entry which is preliminary data.</text>
</comment>
<dbReference type="AlphaFoldDB" id="A0A1G2U1L7"/>
<name>A0A1G2U1L7_9BACT</name>
<sequence>MKSRKIIFIIGLVLFFMPAFGFPSSWENALLVLFGAVLCGITISSFAKDRKDKSAVKTNAPKDNIFVQNGFVNIEDKEEHGS</sequence>
<keyword evidence="1" id="KW-0812">Transmembrane</keyword>
<feature type="transmembrane region" description="Helical" evidence="1">
    <location>
        <begin position="31"/>
        <end position="47"/>
    </location>
</feature>